<keyword evidence="1" id="KW-0812">Transmembrane</keyword>
<comment type="caution">
    <text evidence="2">The sequence shown here is derived from an EMBL/GenBank/DDBJ whole genome shotgun (WGS) entry which is preliminary data.</text>
</comment>
<feature type="transmembrane region" description="Helical" evidence="1">
    <location>
        <begin position="243"/>
        <end position="263"/>
    </location>
</feature>
<evidence type="ECO:0000256" key="1">
    <source>
        <dbReference type="SAM" id="Phobius"/>
    </source>
</evidence>
<reference evidence="2 3" key="1">
    <citation type="submission" date="2021-06" db="EMBL/GenBank/DDBJ databases">
        <title>Caerostris darwini draft genome.</title>
        <authorList>
            <person name="Kono N."/>
            <person name="Arakawa K."/>
        </authorList>
    </citation>
    <scope>NUCLEOTIDE SEQUENCE [LARGE SCALE GENOMIC DNA]</scope>
</reference>
<evidence type="ECO:0000313" key="3">
    <source>
        <dbReference type="Proteomes" id="UP001054837"/>
    </source>
</evidence>
<evidence type="ECO:0008006" key="4">
    <source>
        <dbReference type="Google" id="ProtNLM"/>
    </source>
</evidence>
<feature type="transmembrane region" description="Helical" evidence="1">
    <location>
        <begin position="159"/>
        <end position="187"/>
    </location>
</feature>
<accession>A0AAV4S0P9</accession>
<organism evidence="2 3">
    <name type="scientific">Caerostris darwini</name>
    <dbReference type="NCBI Taxonomy" id="1538125"/>
    <lineage>
        <taxon>Eukaryota</taxon>
        <taxon>Metazoa</taxon>
        <taxon>Ecdysozoa</taxon>
        <taxon>Arthropoda</taxon>
        <taxon>Chelicerata</taxon>
        <taxon>Arachnida</taxon>
        <taxon>Araneae</taxon>
        <taxon>Araneomorphae</taxon>
        <taxon>Entelegynae</taxon>
        <taxon>Araneoidea</taxon>
        <taxon>Araneidae</taxon>
        <taxon>Caerostris</taxon>
    </lineage>
</organism>
<evidence type="ECO:0000313" key="2">
    <source>
        <dbReference type="EMBL" id="GIY26924.1"/>
    </source>
</evidence>
<gene>
    <name evidence="2" type="primary">AVEN_135741_1</name>
    <name evidence="2" type="ORF">CDAR_549631</name>
</gene>
<feature type="transmembrane region" description="Helical" evidence="1">
    <location>
        <begin position="51"/>
        <end position="70"/>
    </location>
</feature>
<proteinExistence type="predicted"/>
<keyword evidence="3" id="KW-1185">Reference proteome</keyword>
<sequence>MPTLRHSNSVSDWNSELQHFKYKLPRLFLVFLRWAGFVVESDRNCKSRLIWILFYVLQLVPSAFLVTLFFRRGHAFEKLLASITSLACNQVIWYCMRCKRKTLTALLRKMQANHLPLYKLTINFSIFVILCMPIIIMALRVYLIPSFIWRQSLRKIIEYFVLEIVIANCIFFLADFLVPSLLTLLYCSLCFRCSEFINNLTKEIEKFAPQEFGPCVQFDILKRKSKVDDILEDLENIFSKPSLFLIMLNFVTCVYHLGIILVVPWRYRHMLIESLFYSTVHFICVTAVFWSAGSVPVALNKLNRCFYKKAHSRLLLVRTSEGRKLKRELFEKPEFALTGCDVIIYKRSSILAFVGTLLTYSIITMDIKYKNH</sequence>
<dbReference type="EMBL" id="BPLQ01006992">
    <property type="protein sequence ID" value="GIY26924.1"/>
    <property type="molecule type" value="Genomic_DNA"/>
</dbReference>
<keyword evidence="1" id="KW-0472">Membrane</keyword>
<keyword evidence="1" id="KW-1133">Transmembrane helix</keyword>
<name>A0AAV4S0P9_9ARAC</name>
<dbReference type="AlphaFoldDB" id="A0AAV4S0P9"/>
<feature type="transmembrane region" description="Helical" evidence="1">
    <location>
        <begin position="117"/>
        <end position="139"/>
    </location>
</feature>
<protein>
    <recommendedName>
        <fullName evidence="4">Gustatory receptor</fullName>
    </recommendedName>
</protein>
<dbReference type="Proteomes" id="UP001054837">
    <property type="component" value="Unassembled WGS sequence"/>
</dbReference>
<feature type="transmembrane region" description="Helical" evidence="1">
    <location>
        <begin position="275"/>
        <end position="299"/>
    </location>
</feature>